<keyword evidence="2" id="KW-1133">Transmembrane helix</keyword>
<protein>
    <recommendedName>
        <fullName evidence="4">C3H1-type domain-containing protein</fullName>
    </recommendedName>
</protein>
<accession>A0A061BT31</accession>
<keyword evidence="1" id="KW-0175">Coiled coil</keyword>
<dbReference type="RefSeq" id="XP_012770610.1">
    <property type="nucleotide sequence ID" value="XM_012915156.1"/>
</dbReference>
<evidence type="ECO:0000313" key="3">
    <source>
        <dbReference type="EMBL" id="CDR71663.1"/>
    </source>
</evidence>
<name>A0A061BT31_BABBI</name>
<gene>
    <name evidence="3" type="ORF">BBBOND_0003210</name>
</gene>
<dbReference type="KEGG" id="bbig:BBBOND_0003210"/>
<dbReference type="OrthoDB" id="10254720at2759"/>
<dbReference type="VEuPathDB" id="PiroplasmaDB:BBBOND_0003210"/>
<sequence length="1888" mass="212328">MTSINHHNNLYLVTLPFPSSKSQALKSVEEKIVQLGELAGKLGGFVGESESVKKAVVKAIIAQINSNEELKNLYSSHVTTLSESVNSVGKADDTDEISELKQKVADQIKLLKERELQLQNQLKDPSSSPSPSADSAELHSKLEALRKVEKLCEFYEKLKTMPNEPKKLLENLCDGLQTFLGFDSASKGYDGSGIVYSDLDRLCDGVMGFLSGVLGAVKDDDAVKTYDKDTTKNINTVIKTLNDNIGSGRAGLVESVAEVKGWLEGYELEYSKKASNVTEFLGELKSNIAGKYTSQIRAGEKLTRQLEEWRRIVENIQSDIKTIETNYVIYLDDELRCKIRSEIILVKKSVEVLRDSACNISVNEQAKHVDTHLDEQKRNLEKAVTDGSENVKRTLQINFTKILDAMYDLREQRKHHFEKCYERLREANKHLKSRLDKYSGTTRDEIFRLFDEIIKEVKKIYGDMNYKKGELEMLVEGAEKTLSELSKNFEKDVKAGVKQDLTALNGNVNALKNGMRSISNGHEIVGKALTQLSASKQQLLRTTDPITQNSEALVGKYNEDLKKKFYTFAEALKAAKLDTFQTELQAESRKLRNYFENLMKISTIQKVSTSGRSEVKDLVEELNGAIGTINQRYDSLSTASLVVTTNAFASAVNTAAGAINRLGTIIKQEFTQAKQTIDDTKDNKELLTAVDELKNLQLLQNSIYGERGTADAPKTGSLAKLIEELSTAIGTTSGDDGGKLNKAIGAFETSAKQQIIDAATSAIEKAAAQVTAEMQKFREEDGGVFSKTELGKKVAVLKTHIKTLEGFIKEKTQGTLHLKLNEIQKDLDMLDKLKIEDTNEEHDGGINKMKKAADKKMQELYNEIFDKVNAVFNTLNDADRNLTHTIDIVSEGVHSAYAASTKSVENIKEYLLSVTSQAFDTVTSAVRILFSEQHVADLGGLKTLVDGQLRKMEQIIQKDRRTAIKGLLQNLNGRTYIVKAGKYPRFEMPSGTSMLDAIIQVAQSSTSTLNGEAYLQQFRQLSEKFHAYYNNVDIYVDNQVKDPTSPPPTDQTTDPATQLTKIKTDFDNLLGHLKSNGDRNRIYNYDKKFVDLHSSLSTSLHLLSPSAFANPRHPELLDAVRQGLQGFVEQMERVYVNGYDGGEGITWMKSDNKTLTDDAEKCAKIFLTCLPGLNKHLNHLRMHCDRDPKTGPWNKLQINRANTNNMIGLWFDCRGYRVSSEQSKQDGELRNKSECNGNHIHGFLVNKNDKNYLFEHDEADKDSRPLRKLLGYLNTYYQVTHLQHISSPKAPRNVYQMLQWLSGLQYNGVYGKIRNYFGDLFTELQSDYKLAKAELAVTRPHDLRGVVTDNIVRSSCLSTALSNVCKYAEVVLIAILGHGHGHPHSRYAVDFNTNADNLGYPSSAASCFDMLVDISYRVYHQLCFLHRQCENHDDSGGWRSCHYGKGVDGSSWNCNTTKCPNQICDQRANQIAQQKADQKADQTCDQHPKCGLKSPLQSFLEDGLPGFLPHQFTSPGCKLTCTVANHGGIPCKTPMGFTDLATMASRSQTGEELKKALEEFSAEIHDPLTIFCTFLTCVLRRSPQTLGDMFAFFYGYLHHFAESEHKKKAFDAAVKDAIFGQEYNDLNPSKMFGTSRHGQGTEHSRGDVFSIVECFAGDEEICGFYLQSLSFNIYNIFSECHKNHYLSWIVYLTETFYNLLCKLRDDCRNNCNKPGTRCQGKICAKNCQVQSRYKIKKEVWAWTISHEKDCQSIAQCPLTLPTLNRYGFAFWSAYSLSNNKHQKRTCEDFCKALNNVLSDKESKHAPLAELVFRTIPEFLFKIREPFIWLNVALWLLSLLYLLHIMVIRLDLLHIKSHLHSPSSHRIAAQSLLAAARVNKLNRVFYLQP</sequence>
<organism evidence="3">
    <name type="scientific">Babesia bigemina</name>
    <dbReference type="NCBI Taxonomy" id="5866"/>
    <lineage>
        <taxon>Eukaryota</taxon>
        <taxon>Sar</taxon>
        <taxon>Alveolata</taxon>
        <taxon>Apicomplexa</taxon>
        <taxon>Aconoidasida</taxon>
        <taxon>Piroplasmida</taxon>
        <taxon>Babesiidae</taxon>
        <taxon>Babesia</taxon>
    </lineage>
</organism>
<proteinExistence type="predicted"/>
<dbReference type="GeneID" id="24561884"/>
<evidence type="ECO:0000256" key="1">
    <source>
        <dbReference type="SAM" id="Coils"/>
    </source>
</evidence>
<keyword evidence="2" id="KW-0472">Membrane</keyword>
<dbReference type="EMBL" id="LK055103">
    <property type="protein sequence ID" value="CDR71663.1"/>
    <property type="molecule type" value="Genomic_DNA"/>
</dbReference>
<keyword evidence="2" id="KW-0812">Transmembrane</keyword>
<feature type="coiled-coil region" evidence="1">
    <location>
        <begin position="299"/>
        <end position="326"/>
    </location>
</feature>
<reference evidence="3" key="1">
    <citation type="journal article" date="2014" name="Nucleic Acids Res.">
        <title>The evolutionary dynamics of variant antigen genes in Babesia reveal a history of genomic innovation underlying host-parasite interaction.</title>
        <authorList>
            <person name="Jackson A.P."/>
            <person name="Otto T.D."/>
            <person name="Darby A."/>
            <person name="Ramaprasad A."/>
            <person name="Xia D."/>
            <person name="Echaide I.E."/>
            <person name="Farber M."/>
            <person name="Gahlot S."/>
            <person name="Gamble J."/>
            <person name="Gupta D."/>
            <person name="Gupta Y."/>
            <person name="Jackson L."/>
            <person name="Malandrin L."/>
            <person name="Malas T.B."/>
            <person name="Moussa E."/>
            <person name="Nair M."/>
            <person name="Reid AJ."/>
            <person name="Sanders M."/>
            <person name="Sharma J."/>
            <person name="Tracey A."/>
            <person name="Quail M.A."/>
            <person name="Weir W."/>
            <person name="Wastling J.M."/>
            <person name="Hall N."/>
            <person name="Willadsen P."/>
            <person name="Lingelbach K."/>
            <person name="Shiels B."/>
            <person name="Tait A."/>
            <person name="Berriman M."/>
            <person name="Allred D.R."/>
            <person name="Pain A."/>
        </authorList>
    </citation>
    <scope>NUCLEOTIDE SEQUENCE</scope>
    <source>
        <strain evidence="3">Bond</strain>
    </source>
</reference>
<evidence type="ECO:0008006" key="4">
    <source>
        <dbReference type="Google" id="ProtNLM"/>
    </source>
</evidence>
<feature type="transmembrane region" description="Helical" evidence="2">
    <location>
        <begin position="1826"/>
        <end position="1847"/>
    </location>
</feature>
<reference evidence="3" key="2">
    <citation type="submission" date="2014-06" db="EMBL/GenBank/DDBJ databases">
        <authorList>
            <person name="Aslett M."/>
            <person name="De Silva Nishadi"/>
        </authorList>
    </citation>
    <scope>NUCLEOTIDE SEQUENCE</scope>
    <source>
        <strain evidence="3">Bond</strain>
    </source>
</reference>
<evidence type="ECO:0000256" key="2">
    <source>
        <dbReference type="SAM" id="Phobius"/>
    </source>
</evidence>